<keyword evidence="2" id="KW-1185">Reference proteome</keyword>
<comment type="caution">
    <text evidence="1">The sequence shown here is derived from an EMBL/GenBank/DDBJ whole genome shotgun (WGS) entry which is preliminary data.</text>
</comment>
<evidence type="ECO:0000313" key="2">
    <source>
        <dbReference type="Proteomes" id="UP001595909"/>
    </source>
</evidence>
<organism evidence="1 2">
    <name type="scientific">Actinomycetospora chibensis</name>
    <dbReference type="NCBI Taxonomy" id="663606"/>
    <lineage>
        <taxon>Bacteria</taxon>
        <taxon>Bacillati</taxon>
        <taxon>Actinomycetota</taxon>
        <taxon>Actinomycetes</taxon>
        <taxon>Pseudonocardiales</taxon>
        <taxon>Pseudonocardiaceae</taxon>
        <taxon>Actinomycetospora</taxon>
    </lineage>
</organism>
<dbReference type="Proteomes" id="UP001595909">
    <property type="component" value="Unassembled WGS sequence"/>
</dbReference>
<reference evidence="2" key="1">
    <citation type="journal article" date="2019" name="Int. J. Syst. Evol. Microbiol.">
        <title>The Global Catalogue of Microorganisms (GCM) 10K type strain sequencing project: providing services to taxonomists for standard genome sequencing and annotation.</title>
        <authorList>
            <consortium name="The Broad Institute Genomics Platform"/>
            <consortium name="The Broad Institute Genome Sequencing Center for Infectious Disease"/>
            <person name="Wu L."/>
            <person name="Ma J."/>
        </authorList>
    </citation>
    <scope>NUCLEOTIDE SEQUENCE [LARGE SCALE GENOMIC DNA]</scope>
    <source>
        <strain evidence="2">CCUG 50347</strain>
    </source>
</reference>
<protein>
    <submittedName>
        <fullName evidence="1">RGCVC family protein</fullName>
    </submittedName>
</protein>
<evidence type="ECO:0000313" key="1">
    <source>
        <dbReference type="EMBL" id="MFC4832707.1"/>
    </source>
</evidence>
<gene>
    <name evidence="1" type="ORF">ACFPEL_09820</name>
</gene>
<accession>A0ABV9RKJ6</accession>
<dbReference type="RefSeq" id="WP_274191475.1">
    <property type="nucleotide sequence ID" value="NZ_BAABHN010000020.1"/>
</dbReference>
<sequence length="58" mass="6447">MGTHEATVIENPTDQVLDETSEPSCSACQHTWSGHDALGRRFCTATRDHGWDRGCICR</sequence>
<dbReference type="NCBIfam" id="NF038206">
    <property type="entry name" value="RGCVC_fam"/>
    <property type="match status" value="1"/>
</dbReference>
<dbReference type="EMBL" id="JBHSIM010000020">
    <property type="protein sequence ID" value="MFC4832707.1"/>
    <property type="molecule type" value="Genomic_DNA"/>
</dbReference>
<name>A0ABV9RKJ6_9PSEU</name>
<proteinExistence type="predicted"/>